<keyword evidence="17 19" id="KW-0406">Ion transport</keyword>
<dbReference type="Proteomes" id="UP000321201">
    <property type="component" value="Unassembled WGS sequence"/>
</dbReference>
<dbReference type="RefSeq" id="WP_147799437.1">
    <property type="nucleotide sequence ID" value="NZ_VPFL01000007.1"/>
</dbReference>
<evidence type="ECO:0000256" key="7">
    <source>
        <dbReference type="ARBA" id="ARBA00022617"/>
    </source>
</evidence>
<keyword evidence="13 19" id="KW-0249">Electron transport</keyword>
<evidence type="ECO:0000256" key="5">
    <source>
        <dbReference type="ARBA" id="ARBA00022475"/>
    </source>
</evidence>
<dbReference type="InterPro" id="IPR050597">
    <property type="entry name" value="Cytochrome_c_Oxidase_Subunit"/>
</dbReference>
<dbReference type="Gene3D" id="6.10.280.130">
    <property type="match status" value="1"/>
</dbReference>
<keyword evidence="14 22" id="KW-1133">Transmembrane helix</keyword>
<comment type="subunit">
    <text evidence="19">Component of the cbb3-type cytochrome c oxidase.</text>
</comment>
<feature type="binding site" description="covalent" evidence="21">
    <location>
        <position position="233"/>
    </location>
    <ligand>
        <name>heme c</name>
        <dbReference type="ChEBI" id="CHEBI:61717"/>
        <label>2</label>
    </ligand>
</feature>
<evidence type="ECO:0000313" key="25">
    <source>
        <dbReference type="Proteomes" id="UP000321201"/>
    </source>
</evidence>
<feature type="transmembrane region" description="Helical" evidence="22">
    <location>
        <begin position="67"/>
        <end position="94"/>
    </location>
</feature>
<evidence type="ECO:0000256" key="4">
    <source>
        <dbReference type="ARBA" id="ARBA00022448"/>
    </source>
</evidence>
<evidence type="ECO:0000256" key="20">
    <source>
        <dbReference type="PIRSR" id="PIRSR000006-1"/>
    </source>
</evidence>
<keyword evidence="16 19" id="KW-0408">Iron</keyword>
<feature type="binding site" description="axial binding residue" evidence="20">
    <location>
        <position position="187"/>
    </location>
    <ligand>
        <name>heme c</name>
        <dbReference type="ChEBI" id="CHEBI:61717"/>
        <label>2</label>
    </ligand>
    <ligandPart>
        <name>Fe</name>
        <dbReference type="ChEBI" id="CHEBI:18248"/>
    </ligandPart>
</feature>
<proteinExistence type="inferred from homology"/>
<feature type="binding site" description="covalent" evidence="21">
    <location>
        <position position="144"/>
    </location>
    <ligand>
        <name>heme c</name>
        <dbReference type="ChEBI" id="CHEBI:61717"/>
        <label>1</label>
    </ligand>
</feature>
<evidence type="ECO:0000256" key="10">
    <source>
        <dbReference type="ARBA" id="ARBA00022723"/>
    </source>
</evidence>
<comment type="similarity">
    <text evidence="3 19">Belongs to the CcoP / FixP family.</text>
</comment>
<feature type="binding site" description="covalent" evidence="21">
    <location>
        <position position="230"/>
    </location>
    <ligand>
        <name>heme c</name>
        <dbReference type="ChEBI" id="CHEBI:61717"/>
        <label>2</label>
    </ligand>
</feature>
<feature type="binding site" description="axial binding residue" evidence="20">
    <location>
        <position position="275"/>
    </location>
    <ligand>
        <name>heme c</name>
        <dbReference type="ChEBI" id="CHEBI:61717"/>
        <label>1</label>
    </ligand>
    <ligandPart>
        <name>Fe</name>
        <dbReference type="ChEBI" id="CHEBI:18248"/>
    </ligandPart>
</feature>
<evidence type="ECO:0000256" key="2">
    <source>
        <dbReference type="ARBA" id="ARBA00004673"/>
    </source>
</evidence>
<dbReference type="GO" id="GO:0006119">
    <property type="term" value="P:oxidative phosphorylation"/>
    <property type="evidence" value="ECO:0007669"/>
    <property type="project" value="UniProtKB-UniPathway"/>
</dbReference>
<dbReference type="PROSITE" id="PS51007">
    <property type="entry name" value="CYTC"/>
    <property type="match status" value="2"/>
</dbReference>
<dbReference type="NCBIfam" id="TIGR00782">
    <property type="entry name" value="ccoP"/>
    <property type="match status" value="1"/>
</dbReference>
<feature type="domain" description="Cytochrome c" evidence="23">
    <location>
        <begin position="218"/>
        <end position="298"/>
    </location>
</feature>
<dbReference type="OrthoDB" id="5296980at2"/>
<comment type="function">
    <text evidence="19">C-type cytochrome. Part of the cbb3-type cytochrome c oxidase complex.</text>
</comment>
<keyword evidence="12 19" id="KW-0375">Hydrogen ion transport</keyword>
<comment type="cofactor">
    <cofactor evidence="19 21">
        <name>heme c</name>
        <dbReference type="ChEBI" id="CHEBI:61717"/>
    </cofactor>
    <text evidence="19 21">Binds 2 heme C groups per subunit.</text>
</comment>
<keyword evidence="6 19" id="KW-0997">Cell inner membrane</keyword>
<dbReference type="PIRSF" id="PIRSF000006">
    <property type="entry name" value="Cbb3-Cox_fixP"/>
    <property type="match status" value="1"/>
</dbReference>
<evidence type="ECO:0000256" key="6">
    <source>
        <dbReference type="ARBA" id="ARBA00022519"/>
    </source>
</evidence>
<dbReference type="InterPro" id="IPR038414">
    <property type="entry name" value="CcoP_N_sf"/>
</dbReference>
<evidence type="ECO:0000256" key="22">
    <source>
        <dbReference type="SAM" id="Phobius"/>
    </source>
</evidence>
<dbReference type="GO" id="GO:0016491">
    <property type="term" value="F:oxidoreductase activity"/>
    <property type="evidence" value="ECO:0007669"/>
    <property type="project" value="UniProtKB-KW"/>
</dbReference>
<dbReference type="PANTHER" id="PTHR33751:SF1">
    <property type="entry name" value="CBB3-TYPE CYTOCHROME C OXIDASE SUBUNIT FIXP"/>
    <property type="match status" value="1"/>
</dbReference>
<evidence type="ECO:0000259" key="23">
    <source>
        <dbReference type="PROSITE" id="PS51007"/>
    </source>
</evidence>
<evidence type="ECO:0000256" key="15">
    <source>
        <dbReference type="ARBA" id="ARBA00023002"/>
    </source>
</evidence>
<evidence type="ECO:0000256" key="18">
    <source>
        <dbReference type="ARBA" id="ARBA00023136"/>
    </source>
</evidence>
<evidence type="ECO:0000256" key="12">
    <source>
        <dbReference type="ARBA" id="ARBA00022781"/>
    </source>
</evidence>
<evidence type="ECO:0000256" key="1">
    <source>
        <dbReference type="ARBA" id="ARBA00004533"/>
    </source>
</evidence>
<dbReference type="GO" id="GO:0005506">
    <property type="term" value="F:iron ion binding"/>
    <property type="evidence" value="ECO:0007669"/>
    <property type="project" value="InterPro"/>
</dbReference>
<evidence type="ECO:0000313" key="24">
    <source>
        <dbReference type="EMBL" id="TXF12238.1"/>
    </source>
</evidence>
<dbReference type="InterPro" id="IPR036909">
    <property type="entry name" value="Cyt_c-like_dom_sf"/>
</dbReference>
<dbReference type="GO" id="GO:0009055">
    <property type="term" value="F:electron transfer activity"/>
    <property type="evidence" value="ECO:0007669"/>
    <property type="project" value="InterPro"/>
</dbReference>
<dbReference type="InterPro" id="IPR004678">
    <property type="entry name" value="Cyt_c_oxidase_cbb3_su3"/>
</dbReference>
<keyword evidence="25" id="KW-1185">Reference proteome</keyword>
<dbReference type="Pfam" id="PF13442">
    <property type="entry name" value="Cytochrome_CBB3"/>
    <property type="match status" value="2"/>
</dbReference>
<comment type="caution">
    <text evidence="24">The sequence shown here is derived from an EMBL/GenBank/DDBJ whole genome shotgun (WGS) entry which is preliminary data.</text>
</comment>
<dbReference type="GO" id="GO:1902600">
    <property type="term" value="P:proton transmembrane transport"/>
    <property type="evidence" value="ECO:0007669"/>
    <property type="project" value="UniProtKB-KW"/>
</dbReference>
<keyword evidence="5 19" id="KW-1003">Cell membrane</keyword>
<keyword evidence="8 19" id="KW-0679">Respiratory chain</keyword>
<dbReference type="SUPFAM" id="SSF46626">
    <property type="entry name" value="Cytochrome c"/>
    <property type="match status" value="2"/>
</dbReference>
<feature type="domain" description="Cytochrome c" evidence="23">
    <location>
        <begin position="131"/>
        <end position="211"/>
    </location>
</feature>
<feature type="transmembrane region" description="Helical" evidence="22">
    <location>
        <begin position="9"/>
        <end position="30"/>
    </location>
</feature>
<evidence type="ECO:0000256" key="3">
    <source>
        <dbReference type="ARBA" id="ARBA00006113"/>
    </source>
</evidence>
<reference evidence="24 25" key="1">
    <citation type="submission" date="2019-08" db="EMBL/GenBank/DDBJ databases">
        <title>Pelomicrobium methylotrophicum gen. nov., sp. nov. a moderately thermophilic, facultatively anaerobic, lithoautotrophic and methylotrophic bacterium isolated from a terrestrial mud volcano.</title>
        <authorList>
            <person name="Slobodkina G.B."/>
            <person name="Merkel A.Y."/>
            <person name="Slobodkin A.I."/>
        </authorList>
    </citation>
    <scope>NUCLEOTIDE SEQUENCE [LARGE SCALE GENOMIC DNA]</scope>
    <source>
        <strain evidence="24 25">SM250</strain>
    </source>
</reference>
<keyword evidence="10 19" id="KW-0479">Metal-binding</keyword>
<keyword evidence="4 19" id="KW-0813">Transport</keyword>
<evidence type="ECO:0000256" key="13">
    <source>
        <dbReference type="ARBA" id="ARBA00022982"/>
    </source>
</evidence>
<dbReference type="GO" id="GO:0020037">
    <property type="term" value="F:heme binding"/>
    <property type="evidence" value="ECO:0007669"/>
    <property type="project" value="InterPro"/>
</dbReference>
<keyword evidence="15 19" id="KW-0560">Oxidoreductase</keyword>
<evidence type="ECO:0000256" key="16">
    <source>
        <dbReference type="ARBA" id="ARBA00023004"/>
    </source>
</evidence>
<dbReference type="PRINTS" id="PR00605">
    <property type="entry name" value="CYTCHROMECIC"/>
</dbReference>
<sequence length="302" mass="32943">MSDFVSPFWGWYIAILTVVSIVGCGVFLWFQSKAKVKKGEAVGTTGHVWDEDLAEWNNPLPGWWKNLFYITVVFALVYLVLYPGLGAFQGLLGWSSKGRFELEMAKAEETYGPIFNQFLQQDLRAVAADPQAREMGQRLFLTYCAQCHGSDARGTVGFPNLADGDWLYGGDPETIKASIAHGRRGMMPPMIDAVGGPEGAKAVAHYVLSLSGRPHDPKLAEQGKEKFALCAACHGADARGNPQLGAPNLTDNVWLYGGSEATIIETVTQGRSGVMPAWEERLSPAKLHLLSAYVYGLSQQAK</sequence>
<dbReference type="GO" id="GO:0005886">
    <property type="term" value="C:plasma membrane"/>
    <property type="evidence" value="ECO:0007669"/>
    <property type="project" value="UniProtKB-SubCell"/>
</dbReference>
<dbReference type="Pfam" id="PF14715">
    <property type="entry name" value="FixP_N"/>
    <property type="match status" value="1"/>
</dbReference>
<evidence type="ECO:0000256" key="21">
    <source>
        <dbReference type="PIRSR" id="PIRSR000006-2"/>
    </source>
</evidence>
<dbReference type="AlphaFoldDB" id="A0A5C7EJB9"/>
<dbReference type="EMBL" id="VPFL01000007">
    <property type="protein sequence ID" value="TXF12238.1"/>
    <property type="molecule type" value="Genomic_DNA"/>
</dbReference>
<feature type="binding site" description="axial binding residue" evidence="20">
    <location>
        <position position="234"/>
    </location>
    <ligand>
        <name>heme c</name>
        <dbReference type="ChEBI" id="CHEBI:61717"/>
        <label>2</label>
    </ligand>
    <ligandPart>
        <name>Fe</name>
        <dbReference type="ChEBI" id="CHEBI:18248"/>
    </ligandPart>
</feature>
<evidence type="ECO:0000256" key="11">
    <source>
        <dbReference type="ARBA" id="ARBA00022737"/>
    </source>
</evidence>
<evidence type="ECO:0000256" key="17">
    <source>
        <dbReference type="ARBA" id="ARBA00023065"/>
    </source>
</evidence>
<evidence type="ECO:0000256" key="14">
    <source>
        <dbReference type="ARBA" id="ARBA00022989"/>
    </source>
</evidence>
<keyword evidence="9 22" id="KW-0812">Transmembrane</keyword>
<keyword evidence="11" id="KW-0677">Repeat</keyword>
<protein>
    <recommendedName>
        <fullName evidence="19">Cbb3-type cytochrome c oxidase subunit</fullName>
    </recommendedName>
</protein>
<evidence type="ECO:0000256" key="19">
    <source>
        <dbReference type="PIRNR" id="PIRNR000006"/>
    </source>
</evidence>
<organism evidence="24 25">
    <name type="scientific">Pelomicrobium methylotrophicum</name>
    <dbReference type="NCBI Taxonomy" id="2602750"/>
    <lineage>
        <taxon>Bacteria</taxon>
        <taxon>Pseudomonadati</taxon>
        <taxon>Pseudomonadota</taxon>
        <taxon>Hydrogenophilia</taxon>
        <taxon>Hydrogenophilia incertae sedis</taxon>
        <taxon>Pelomicrobium</taxon>
    </lineage>
</organism>
<comment type="subcellular location">
    <subcellularLocation>
        <location evidence="1 19">Cell inner membrane</location>
    </subcellularLocation>
</comment>
<comment type="pathway">
    <text evidence="2 19">Energy metabolism; oxidative phosphorylation.</text>
</comment>
<keyword evidence="18 19" id="KW-0472">Membrane</keyword>
<dbReference type="Gene3D" id="1.10.760.10">
    <property type="entry name" value="Cytochrome c-like domain"/>
    <property type="match status" value="2"/>
</dbReference>
<evidence type="ECO:0000256" key="8">
    <source>
        <dbReference type="ARBA" id="ARBA00022660"/>
    </source>
</evidence>
<accession>A0A5C7EJB9</accession>
<dbReference type="InterPro" id="IPR008168">
    <property type="entry name" value="Cyt_C_IC"/>
</dbReference>
<dbReference type="PANTHER" id="PTHR33751">
    <property type="entry name" value="CBB3-TYPE CYTOCHROME C OXIDASE SUBUNIT FIXP"/>
    <property type="match status" value="1"/>
</dbReference>
<dbReference type="InterPro" id="IPR032858">
    <property type="entry name" value="CcoP_N"/>
</dbReference>
<feature type="binding site" description="covalent" evidence="21">
    <location>
        <position position="147"/>
    </location>
    <ligand>
        <name>heme c</name>
        <dbReference type="ChEBI" id="CHEBI:61717"/>
        <label>1</label>
    </ligand>
</feature>
<keyword evidence="7 19" id="KW-0349">Heme</keyword>
<dbReference type="InParanoid" id="A0A5C7EJB9"/>
<dbReference type="InterPro" id="IPR009056">
    <property type="entry name" value="Cyt_c-like_dom"/>
</dbReference>
<name>A0A5C7EJB9_9PROT</name>
<feature type="binding site" description="axial binding residue" evidence="20">
    <location>
        <position position="148"/>
    </location>
    <ligand>
        <name>heme c</name>
        <dbReference type="ChEBI" id="CHEBI:61717"/>
        <label>1</label>
    </ligand>
    <ligandPart>
        <name>Fe</name>
        <dbReference type="ChEBI" id="CHEBI:18248"/>
    </ligandPart>
</feature>
<evidence type="ECO:0000256" key="9">
    <source>
        <dbReference type="ARBA" id="ARBA00022692"/>
    </source>
</evidence>
<gene>
    <name evidence="24" type="primary">ccoP</name>
    <name evidence="24" type="ORF">FR698_06805</name>
</gene>
<dbReference type="UniPathway" id="UPA00705"/>